<name>A0ABR1VY95_9PEZI</name>
<dbReference type="EMBL" id="JAQQWL010000004">
    <property type="protein sequence ID" value="KAK8076194.1"/>
    <property type="molecule type" value="Genomic_DNA"/>
</dbReference>
<dbReference type="Proteomes" id="UP001480595">
    <property type="component" value="Unassembled WGS sequence"/>
</dbReference>
<accession>A0ABR1VY95</accession>
<keyword evidence="3" id="KW-1185">Reference proteome</keyword>
<dbReference type="RefSeq" id="XP_066719153.1">
    <property type="nucleotide sequence ID" value="XM_066854875.1"/>
</dbReference>
<evidence type="ECO:0000256" key="1">
    <source>
        <dbReference type="SAM" id="MobiDB-lite"/>
    </source>
</evidence>
<gene>
    <name evidence="2" type="ORF">PG994_003466</name>
</gene>
<comment type="caution">
    <text evidence="2">The sequence shown here is derived from an EMBL/GenBank/DDBJ whole genome shotgun (WGS) entry which is preliminary data.</text>
</comment>
<feature type="region of interest" description="Disordered" evidence="1">
    <location>
        <begin position="30"/>
        <end position="56"/>
    </location>
</feature>
<feature type="compositionally biased region" description="Polar residues" evidence="1">
    <location>
        <begin position="33"/>
        <end position="47"/>
    </location>
</feature>
<evidence type="ECO:0000313" key="2">
    <source>
        <dbReference type="EMBL" id="KAK8076194.1"/>
    </source>
</evidence>
<sequence length="104" mass="11999">MASGKNTNSVPMEELERKFASLSLKVEKEQEACGSQAQKGSRSSSDKNPFLKRHPTKNELLDGITKLENLCYEVQDNLQPYIEAEERMEQSKFVMFLNFVLYYL</sequence>
<reference evidence="2 3" key="1">
    <citation type="submission" date="2023-01" db="EMBL/GenBank/DDBJ databases">
        <title>Analysis of 21 Apiospora genomes using comparative genomics revels a genus with tremendous synthesis potential of carbohydrate active enzymes and secondary metabolites.</title>
        <authorList>
            <person name="Sorensen T."/>
        </authorList>
    </citation>
    <scope>NUCLEOTIDE SEQUENCE [LARGE SCALE GENOMIC DNA]</scope>
    <source>
        <strain evidence="2 3">CBS 135458</strain>
    </source>
</reference>
<proteinExistence type="predicted"/>
<protein>
    <submittedName>
        <fullName evidence="2">Uncharacterized protein</fullName>
    </submittedName>
</protein>
<dbReference type="GeneID" id="92087938"/>
<evidence type="ECO:0000313" key="3">
    <source>
        <dbReference type="Proteomes" id="UP001480595"/>
    </source>
</evidence>
<organism evidence="2 3">
    <name type="scientific">Apiospora phragmitis</name>
    <dbReference type="NCBI Taxonomy" id="2905665"/>
    <lineage>
        <taxon>Eukaryota</taxon>
        <taxon>Fungi</taxon>
        <taxon>Dikarya</taxon>
        <taxon>Ascomycota</taxon>
        <taxon>Pezizomycotina</taxon>
        <taxon>Sordariomycetes</taxon>
        <taxon>Xylariomycetidae</taxon>
        <taxon>Amphisphaeriales</taxon>
        <taxon>Apiosporaceae</taxon>
        <taxon>Apiospora</taxon>
    </lineage>
</organism>